<dbReference type="PROSITE" id="PS50878">
    <property type="entry name" value="RT_POL"/>
    <property type="match status" value="1"/>
</dbReference>
<name>A0A8T0PN16_PANVG</name>
<feature type="domain" description="Reverse transcriptase" evidence="1">
    <location>
        <begin position="1"/>
        <end position="92"/>
    </location>
</feature>
<gene>
    <name evidence="2" type="ORF">PVAP13_8KG063184</name>
</gene>
<accession>A0A8T0PN16</accession>
<comment type="caution">
    <text evidence="2">The sequence shown here is derived from an EMBL/GenBank/DDBJ whole genome shotgun (WGS) entry which is preliminary data.</text>
</comment>
<dbReference type="AlphaFoldDB" id="A0A8T0PN16"/>
<reference evidence="2" key="1">
    <citation type="submission" date="2020-05" db="EMBL/GenBank/DDBJ databases">
        <title>WGS assembly of Panicum virgatum.</title>
        <authorList>
            <person name="Lovell J.T."/>
            <person name="Jenkins J."/>
            <person name="Shu S."/>
            <person name="Juenger T.E."/>
            <person name="Schmutz J."/>
        </authorList>
    </citation>
    <scope>NUCLEOTIDE SEQUENCE</scope>
    <source>
        <strain evidence="2">AP13</strain>
    </source>
</reference>
<protein>
    <recommendedName>
        <fullName evidence="1">Reverse transcriptase domain-containing protein</fullName>
    </recommendedName>
</protein>
<dbReference type="InterPro" id="IPR000477">
    <property type="entry name" value="RT_dom"/>
</dbReference>
<dbReference type="Proteomes" id="UP000823388">
    <property type="component" value="Chromosome 8K"/>
</dbReference>
<evidence type="ECO:0000313" key="3">
    <source>
        <dbReference type="Proteomes" id="UP000823388"/>
    </source>
</evidence>
<evidence type="ECO:0000259" key="1">
    <source>
        <dbReference type="PROSITE" id="PS50878"/>
    </source>
</evidence>
<organism evidence="2 3">
    <name type="scientific">Panicum virgatum</name>
    <name type="common">Blackwell switchgrass</name>
    <dbReference type="NCBI Taxonomy" id="38727"/>
    <lineage>
        <taxon>Eukaryota</taxon>
        <taxon>Viridiplantae</taxon>
        <taxon>Streptophyta</taxon>
        <taxon>Embryophyta</taxon>
        <taxon>Tracheophyta</taxon>
        <taxon>Spermatophyta</taxon>
        <taxon>Magnoliopsida</taxon>
        <taxon>Liliopsida</taxon>
        <taxon>Poales</taxon>
        <taxon>Poaceae</taxon>
        <taxon>PACMAD clade</taxon>
        <taxon>Panicoideae</taxon>
        <taxon>Panicodae</taxon>
        <taxon>Paniceae</taxon>
        <taxon>Panicinae</taxon>
        <taxon>Panicum</taxon>
        <taxon>Panicum sect. Hiantes</taxon>
    </lineage>
</organism>
<dbReference type="PANTHER" id="PTHR46238">
    <property type="entry name" value="REVERSE TRANSCRIPTASE DOMAIN-CONTAINING PROTEIN"/>
    <property type="match status" value="1"/>
</dbReference>
<proteinExistence type="predicted"/>
<evidence type="ECO:0000313" key="2">
    <source>
        <dbReference type="EMBL" id="KAG2560466.1"/>
    </source>
</evidence>
<dbReference type="PANTHER" id="PTHR46238:SF11">
    <property type="entry name" value="AGAMOUS-LIKE MADS-BOX PROTEIN AGL16"/>
    <property type="match status" value="1"/>
</dbReference>
<keyword evidence="3" id="KW-1185">Reference proteome</keyword>
<sequence>MDEVTRDIQGDIPWCMLFADDVVLVDESTAGVNRKLELWRRTLESKGFRLSRTKTEYMMCDFSATRYEGGDVSLDWQVVAQKDTFWYLGSMLQKDGNIDEDVRHRILAGWLKWRQASGVLCDRMVPQKLKGKFYRTAIRPAMLYGVECWPTKRRHVQQLSVVEMRMLWWSCGHTKRDRVRNEVIRERVGVAPIEEKLTQHRLRWFGRVQRRPPEAPVRSGVLKCVDKVKRGRGRPKLTWDESVKRDLNDWNISKEVALDRSTWKLAINVLEP</sequence>
<dbReference type="EMBL" id="CM029051">
    <property type="protein sequence ID" value="KAG2560466.1"/>
    <property type="molecule type" value="Genomic_DNA"/>
</dbReference>